<dbReference type="EMBL" id="JAPWDV010000001">
    <property type="protein sequence ID" value="KAJ6224647.1"/>
    <property type="molecule type" value="Genomic_DNA"/>
</dbReference>
<comment type="caution">
    <text evidence="5">The sequence shown here is derived from an EMBL/GenBank/DDBJ whole genome shotgun (WGS) entry which is preliminary data.</text>
</comment>
<gene>
    <name evidence="5" type="ORF">RDWZM_003192</name>
</gene>
<dbReference type="AlphaFoldDB" id="A0A9Q0MFD6"/>
<dbReference type="InterPro" id="IPR001507">
    <property type="entry name" value="ZP_dom"/>
</dbReference>
<keyword evidence="6" id="KW-1185">Reference proteome</keyword>
<dbReference type="PANTHER" id="PTHR47327:SF2">
    <property type="entry name" value="FI18240P1-RELATED"/>
    <property type="match status" value="1"/>
</dbReference>
<feature type="domain" description="Apple" evidence="3">
    <location>
        <begin position="25"/>
        <end position="105"/>
    </location>
</feature>
<dbReference type="SUPFAM" id="SSF57414">
    <property type="entry name" value="Hairpin loop containing domain-like"/>
    <property type="match status" value="3"/>
</dbReference>
<evidence type="ECO:0000256" key="2">
    <source>
        <dbReference type="SAM" id="Phobius"/>
    </source>
</evidence>
<dbReference type="Gene3D" id="3.50.4.10">
    <property type="entry name" value="Hepatocyte Growth Factor"/>
    <property type="match status" value="1"/>
</dbReference>
<dbReference type="GO" id="GO:0009653">
    <property type="term" value="P:anatomical structure morphogenesis"/>
    <property type="evidence" value="ECO:0007669"/>
    <property type="project" value="TreeGrafter"/>
</dbReference>
<keyword evidence="2" id="KW-0472">Membrane</keyword>
<dbReference type="OMA" id="HKERYLY"/>
<feature type="domain" description="Apple" evidence="3">
    <location>
        <begin position="117"/>
        <end position="206"/>
    </location>
</feature>
<evidence type="ECO:0000259" key="3">
    <source>
        <dbReference type="PROSITE" id="PS50948"/>
    </source>
</evidence>
<feature type="domain" description="ZP" evidence="4">
    <location>
        <begin position="303"/>
        <end position="543"/>
    </location>
</feature>
<dbReference type="PROSITE" id="PS51034">
    <property type="entry name" value="ZP_2"/>
    <property type="match status" value="1"/>
</dbReference>
<proteinExistence type="predicted"/>
<evidence type="ECO:0000256" key="1">
    <source>
        <dbReference type="SAM" id="MobiDB-lite"/>
    </source>
</evidence>
<feature type="region of interest" description="Disordered" evidence="1">
    <location>
        <begin position="590"/>
        <end position="623"/>
    </location>
</feature>
<dbReference type="InterPro" id="IPR056953">
    <property type="entry name" value="CUT_N"/>
</dbReference>
<accession>A0A9Q0MFD6</accession>
<feature type="compositionally biased region" description="Basic and acidic residues" evidence="1">
    <location>
        <begin position="610"/>
        <end position="619"/>
    </location>
</feature>
<dbReference type="SMART" id="SM00473">
    <property type="entry name" value="PAN_AP"/>
    <property type="match status" value="3"/>
</dbReference>
<dbReference type="PROSITE" id="PS50948">
    <property type="entry name" value="PAN"/>
    <property type="match status" value="3"/>
</dbReference>
<evidence type="ECO:0000313" key="6">
    <source>
        <dbReference type="Proteomes" id="UP001142055"/>
    </source>
</evidence>
<keyword evidence="2" id="KW-0812">Transmembrane</keyword>
<feature type="domain" description="Apple" evidence="3">
    <location>
        <begin position="214"/>
        <end position="297"/>
    </location>
</feature>
<name>A0A9Q0MFD6_BLOTA</name>
<dbReference type="PANTHER" id="PTHR47327">
    <property type="entry name" value="FI18240P1-RELATED"/>
    <property type="match status" value="1"/>
</dbReference>
<feature type="transmembrane region" description="Helical" evidence="2">
    <location>
        <begin position="639"/>
        <end position="662"/>
    </location>
</feature>
<reference evidence="5" key="1">
    <citation type="submission" date="2022-12" db="EMBL/GenBank/DDBJ databases">
        <title>Genome assemblies of Blomia tropicalis.</title>
        <authorList>
            <person name="Cui Y."/>
        </authorList>
    </citation>
    <scope>NUCLEOTIDE SEQUENCE</scope>
    <source>
        <tissue evidence="5">Adult mites</tissue>
    </source>
</reference>
<evidence type="ECO:0000313" key="5">
    <source>
        <dbReference type="EMBL" id="KAJ6224647.1"/>
    </source>
</evidence>
<evidence type="ECO:0000259" key="4">
    <source>
        <dbReference type="PROSITE" id="PS51034"/>
    </source>
</evidence>
<keyword evidence="2" id="KW-1133">Transmembrane helix</keyword>
<dbReference type="Proteomes" id="UP001142055">
    <property type="component" value="Chromosome 1"/>
</dbReference>
<dbReference type="Pfam" id="PF25057">
    <property type="entry name" value="CUT_N"/>
    <property type="match status" value="1"/>
</dbReference>
<dbReference type="SMART" id="SM00241">
    <property type="entry name" value="ZP"/>
    <property type="match status" value="1"/>
</dbReference>
<dbReference type="CDD" id="cd01099">
    <property type="entry name" value="PAN_AP_HGF"/>
    <property type="match status" value="1"/>
</dbReference>
<sequence>MASEHWGATLCQKFDINIGSLPFECPHGLTSFELVTGYVLTSPSDSVTMVPGILQLSDCIERCQKNSTCKSLNFETGLCVLLSTAVADRTTVLTPSQFPVFTIFAQKICISDIQNRCTKGWAFERVLGFELKGKEQKKIQVQSRLECMQACLSERDFECRSSNYDTENGDCSLSDMDRASIVPTHDMKMRTYGPSGGSVEYIENNCVDEPKKLCDFRPIEGKILKTVDFVYQNVKSVDECREKCLSSPYRCHSFDLGDPSMPNRVCRTSHLDKYSLAHIEDAYLQVPGSITYELHSCYNVTIMCRSREMIARVRTSKVFDGKIYSKSKPNLCVNDIHNSLEFEIAMRYQDVDCDVKEVQQGHFSSDIVIQHHDMIVTTKDLGLSIHCKYDLSNRSITNNVNLAVDGDVDATDSQSAIVSSPNVTMRITDRMGSNIQSAQVGDPLMIRFEIVEATSPYEIFVRELVAIDGQDQSEILLIDSNGCPTDAAIMGSMTKTGDDRKALEGPFDAFKFPTSETVQFRALVTPCLPTCEPVICNVRNYDGSSREMDSFGRRRRRRSIASSSNIDSNEEEILVAKAIQIKDKFEFNGKDGKRVKSQQQQQQSGHRLSSGHDHNREEAHELDDEISSLAANGSCLNTMGLIFAGTCFLLAQLVLLLTWACLRRAPFGARSANGGPSGPVLDFMDRKIMRPSFGGRHVSPNYDMFYPQVGKHI</sequence>
<dbReference type="Pfam" id="PF00024">
    <property type="entry name" value="PAN_1"/>
    <property type="match status" value="3"/>
</dbReference>
<protein>
    <submittedName>
        <fullName evidence="5">Uncharacterized protein</fullName>
    </submittedName>
</protein>
<organism evidence="5 6">
    <name type="scientific">Blomia tropicalis</name>
    <name type="common">Mite</name>
    <dbReference type="NCBI Taxonomy" id="40697"/>
    <lineage>
        <taxon>Eukaryota</taxon>
        <taxon>Metazoa</taxon>
        <taxon>Ecdysozoa</taxon>
        <taxon>Arthropoda</taxon>
        <taxon>Chelicerata</taxon>
        <taxon>Arachnida</taxon>
        <taxon>Acari</taxon>
        <taxon>Acariformes</taxon>
        <taxon>Sarcoptiformes</taxon>
        <taxon>Astigmata</taxon>
        <taxon>Glycyphagoidea</taxon>
        <taxon>Echimyopodidae</taxon>
        <taxon>Blomia</taxon>
    </lineage>
</organism>
<dbReference type="InterPro" id="IPR052774">
    <property type="entry name" value="Celegans_DevNeuronal_Protein"/>
</dbReference>
<dbReference type="InterPro" id="IPR003609">
    <property type="entry name" value="Pan_app"/>
</dbReference>